<keyword evidence="2" id="KW-1185">Reference proteome</keyword>
<sequence length="80" mass="8665">MRICGVVMIALVDLAATNDVLGIFTRISSRGPEDVMASVDDAYAAVPVLFYTHHLQRSVDRATQRVGRVIVSVDGACSTW</sequence>
<reference evidence="1 2" key="1">
    <citation type="submission" date="2021-01" db="EMBL/GenBank/DDBJ databases">
        <title>Whole genome shotgun sequence of Actinoplanes humidus NBRC 14915.</title>
        <authorList>
            <person name="Komaki H."/>
            <person name="Tamura T."/>
        </authorList>
    </citation>
    <scope>NUCLEOTIDE SEQUENCE [LARGE SCALE GENOMIC DNA]</scope>
    <source>
        <strain evidence="1 2">NBRC 14915</strain>
    </source>
</reference>
<organism evidence="1 2">
    <name type="scientific">Winogradskya humida</name>
    <dbReference type="NCBI Taxonomy" id="113566"/>
    <lineage>
        <taxon>Bacteria</taxon>
        <taxon>Bacillati</taxon>
        <taxon>Actinomycetota</taxon>
        <taxon>Actinomycetes</taxon>
        <taxon>Micromonosporales</taxon>
        <taxon>Micromonosporaceae</taxon>
        <taxon>Winogradskya</taxon>
    </lineage>
</organism>
<name>A0ABQ3ZXD2_9ACTN</name>
<evidence type="ECO:0000313" key="1">
    <source>
        <dbReference type="EMBL" id="GIE23255.1"/>
    </source>
</evidence>
<protein>
    <submittedName>
        <fullName evidence="1">Uncharacterized protein</fullName>
    </submittedName>
</protein>
<gene>
    <name evidence="1" type="ORF">Ahu01nite_063570</name>
</gene>
<evidence type="ECO:0000313" key="2">
    <source>
        <dbReference type="Proteomes" id="UP000603200"/>
    </source>
</evidence>
<proteinExistence type="predicted"/>
<dbReference type="EMBL" id="BOMN01000088">
    <property type="protein sequence ID" value="GIE23255.1"/>
    <property type="molecule type" value="Genomic_DNA"/>
</dbReference>
<accession>A0ABQ3ZXD2</accession>
<dbReference type="Proteomes" id="UP000603200">
    <property type="component" value="Unassembled WGS sequence"/>
</dbReference>
<comment type="caution">
    <text evidence="1">The sequence shown here is derived from an EMBL/GenBank/DDBJ whole genome shotgun (WGS) entry which is preliminary data.</text>
</comment>